<protein>
    <recommendedName>
        <fullName evidence="3">UDP-N-acetylglucosamine 2-epimerase domain-containing protein</fullName>
    </recommendedName>
</protein>
<sequence length="351" mass="39906">MKRKRLIRVLFVSHNPGGFQAIFPVYKRLKGNPKFFVDYIFADEAQSIAEDSQVQFIPVKRVTEKYIEKKCSVMRPDILLFGTSEGLSIDKLAVLVAREQHIVSVALIDYWSNYVMRFSDPGKENLAYLPDWILVMDEYTKQEMINEGFSANQIIVTGNPFFDTLRYSKKEENFPARLVSFFDEPLDTISNEVRIFQDLVNALEELGMNAKVAVKLHPRSSKKNKYNSVIKKSILDIEVDQVTPADDLFRKSDLVLGIASTVLFRAAMEGKRVLSYQPGNKGHDTLITNALGLSLGVYQKSDLKKQLLFLLQKRQRCKNEKIAKAYLAGCATDNVIRFLDALACKKESNVA</sequence>
<accession>A0A1G2RL51</accession>
<proteinExistence type="predicted"/>
<comment type="caution">
    <text evidence="1">The sequence shown here is derived from an EMBL/GenBank/DDBJ whole genome shotgun (WGS) entry which is preliminary data.</text>
</comment>
<dbReference type="EMBL" id="MHUG01000010">
    <property type="protein sequence ID" value="OHA73583.1"/>
    <property type="molecule type" value="Genomic_DNA"/>
</dbReference>
<name>A0A1G2RL51_9BACT</name>
<dbReference type="Gene3D" id="3.40.50.12580">
    <property type="match status" value="1"/>
</dbReference>
<evidence type="ECO:0008006" key="3">
    <source>
        <dbReference type="Google" id="ProtNLM"/>
    </source>
</evidence>
<gene>
    <name evidence="1" type="ORF">A3B24_00120</name>
</gene>
<reference evidence="1 2" key="1">
    <citation type="journal article" date="2016" name="Nat. Commun.">
        <title>Thousands of microbial genomes shed light on interconnected biogeochemical processes in an aquifer system.</title>
        <authorList>
            <person name="Anantharaman K."/>
            <person name="Brown C.T."/>
            <person name="Hug L.A."/>
            <person name="Sharon I."/>
            <person name="Castelle C.J."/>
            <person name="Probst A.J."/>
            <person name="Thomas B.C."/>
            <person name="Singh A."/>
            <person name="Wilkins M.J."/>
            <person name="Karaoz U."/>
            <person name="Brodie E.L."/>
            <person name="Williams K.H."/>
            <person name="Hubbard S.S."/>
            <person name="Banfield J.F."/>
        </authorList>
    </citation>
    <scope>NUCLEOTIDE SEQUENCE [LARGE SCALE GENOMIC DNA]</scope>
</reference>
<dbReference type="SUPFAM" id="SSF53756">
    <property type="entry name" value="UDP-Glycosyltransferase/glycogen phosphorylase"/>
    <property type="match status" value="1"/>
</dbReference>
<evidence type="ECO:0000313" key="2">
    <source>
        <dbReference type="Proteomes" id="UP000176917"/>
    </source>
</evidence>
<evidence type="ECO:0000313" key="1">
    <source>
        <dbReference type="EMBL" id="OHA73583.1"/>
    </source>
</evidence>
<dbReference type="InterPro" id="IPR043148">
    <property type="entry name" value="TagF_C"/>
</dbReference>
<organism evidence="1 2">
    <name type="scientific">Candidatus Wildermuthbacteria bacterium RIFCSPLOWO2_01_FULL_48_16</name>
    <dbReference type="NCBI Taxonomy" id="1802461"/>
    <lineage>
        <taxon>Bacteria</taxon>
        <taxon>Candidatus Wildermuthiibacteriota</taxon>
    </lineage>
</organism>
<dbReference type="AlphaFoldDB" id="A0A1G2RL51"/>
<dbReference type="STRING" id="1802461.A3B24_00120"/>
<dbReference type="Proteomes" id="UP000176917">
    <property type="component" value="Unassembled WGS sequence"/>
</dbReference>